<name>A0A2A4JX36_HELVI</name>
<dbReference type="EMBL" id="NWSH01000468">
    <property type="protein sequence ID" value="PCG76204.1"/>
    <property type="molecule type" value="Genomic_DNA"/>
</dbReference>
<accession>A0A2A4JX36</accession>
<organism evidence="1">
    <name type="scientific">Heliothis virescens</name>
    <name type="common">Tobacco budworm moth</name>
    <dbReference type="NCBI Taxonomy" id="7102"/>
    <lineage>
        <taxon>Eukaryota</taxon>
        <taxon>Metazoa</taxon>
        <taxon>Ecdysozoa</taxon>
        <taxon>Arthropoda</taxon>
        <taxon>Hexapoda</taxon>
        <taxon>Insecta</taxon>
        <taxon>Pterygota</taxon>
        <taxon>Neoptera</taxon>
        <taxon>Endopterygota</taxon>
        <taxon>Lepidoptera</taxon>
        <taxon>Glossata</taxon>
        <taxon>Ditrysia</taxon>
        <taxon>Noctuoidea</taxon>
        <taxon>Noctuidae</taxon>
        <taxon>Heliothinae</taxon>
        <taxon>Heliothis</taxon>
    </lineage>
</organism>
<gene>
    <name evidence="1" type="ORF">B5V51_10110</name>
</gene>
<dbReference type="AlphaFoldDB" id="A0A2A4JX36"/>
<protein>
    <submittedName>
        <fullName evidence="1">Uncharacterized protein</fullName>
    </submittedName>
</protein>
<comment type="caution">
    <text evidence="1">The sequence shown here is derived from an EMBL/GenBank/DDBJ whole genome shotgun (WGS) entry which is preliminary data.</text>
</comment>
<evidence type="ECO:0000313" key="1">
    <source>
        <dbReference type="EMBL" id="PCG76204.1"/>
    </source>
</evidence>
<dbReference type="STRING" id="7102.A0A2A4JX36"/>
<sequence length="123" mass="13485">MKKYSILGNKKKVTMEVNPTQLKIVGNNCIIRVAVNHGDIEVVGNDCRIEVTDNHGVINVVGNNGMVIISKRWKGDRVQLLGAGCHLVVAGKEKSTGGYEAQLSPFSKDLDDVIESIFTFVMR</sequence>
<proteinExistence type="predicted"/>
<reference evidence="1" key="1">
    <citation type="submission" date="2017-09" db="EMBL/GenBank/DDBJ databases">
        <title>Contemporary evolution of a Lepidopteran species, Heliothis virescens, in response to modern agricultural practices.</title>
        <authorList>
            <person name="Fritz M.L."/>
            <person name="Deyonke A.M."/>
            <person name="Papanicolaou A."/>
            <person name="Micinski S."/>
            <person name="Westbrook J."/>
            <person name="Gould F."/>
        </authorList>
    </citation>
    <scope>NUCLEOTIDE SEQUENCE [LARGE SCALE GENOMIC DNA]</scope>
    <source>
        <strain evidence="1">HvINT-</strain>
        <tissue evidence="1">Whole body</tissue>
    </source>
</reference>